<organism evidence="5 6">
    <name type="scientific">Ceratobasidium theobromae</name>
    <dbReference type="NCBI Taxonomy" id="1582974"/>
    <lineage>
        <taxon>Eukaryota</taxon>
        <taxon>Fungi</taxon>
        <taxon>Dikarya</taxon>
        <taxon>Basidiomycota</taxon>
        <taxon>Agaricomycotina</taxon>
        <taxon>Agaricomycetes</taxon>
        <taxon>Cantharellales</taxon>
        <taxon>Ceratobasidiaceae</taxon>
        <taxon>Ceratobasidium</taxon>
    </lineage>
</organism>
<evidence type="ECO:0000313" key="6">
    <source>
        <dbReference type="Proteomes" id="UP000383932"/>
    </source>
</evidence>
<evidence type="ECO:0000256" key="4">
    <source>
        <dbReference type="ARBA" id="ARBA00023002"/>
    </source>
</evidence>
<proteinExistence type="inferred from homology"/>
<dbReference type="Pfam" id="PF00743">
    <property type="entry name" value="FMO-like"/>
    <property type="match status" value="1"/>
</dbReference>
<dbReference type="GO" id="GO:0004499">
    <property type="term" value="F:N,N-dimethylaniline monooxygenase activity"/>
    <property type="evidence" value="ECO:0007669"/>
    <property type="project" value="InterPro"/>
</dbReference>
<name>A0A5N5QFJ8_9AGAM</name>
<keyword evidence="2" id="KW-0285">Flavoprotein</keyword>
<dbReference type="SUPFAM" id="SSF51905">
    <property type="entry name" value="FAD/NAD(P)-binding domain"/>
    <property type="match status" value="1"/>
</dbReference>
<dbReference type="OrthoDB" id="66881at2759"/>
<dbReference type="InterPro" id="IPR020946">
    <property type="entry name" value="Flavin_mOase-like"/>
</dbReference>
<dbReference type="EMBL" id="SSOP01000164">
    <property type="protein sequence ID" value="KAB5590522.1"/>
    <property type="molecule type" value="Genomic_DNA"/>
</dbReference>
<dbReference type="GO" id="GO:0050661">
    <property type="term" value="F:NADP binding"/>
    <property type="evidence" value="ECO:0007669"/>
    <property type="project" value="InterPro"/>
</dbReference>
<dbReference type="Proteomes" id="UP000383932">
    <property type="component" value="Unassembled WGS sequence"/>
</dbReference>
<dbReference type="InterPro" id="IPR036188">
    <property type="entry name" value="FAD/NAD-bd_sf"/>
</dbReference>
<keyword evidence="4" id="KW-0560">Oxidoreductase</keyword>
<comment type="similarity">
    <text evidence="1">Belongs to the FMO family.</text>
</comment>
<protein>
    <submittedName>
        <fullName evidence="5">Flavin containing monooxygenase FMO</fullName>
    </submittedName>
</protein>
<keyword evidence="3" id="KW-0274">FAD</keyword>
<keyword evidence="6" id="KW-1185">Reference proteome</keyword>
<evidence type="ECO:0000256" key="1">
    <source>
        <dbReference type="ARBA" id="ARBA00009183"/>
    </source>
</evidence>
<evidence type="ECO:0000313" key="5">
    <source>
        <dbReference type="EMBL" id="KAB5590522.1"/>
    </source>
</evidence>
<reference evidence="5 6" key="1">
    <citation type="journal article" date="2019" name="Fungal Biol. Biotechnol.">
        <title>Draft genome sequence of fastidious pathogen Ceratobasidium theobromae, which causes vascular-streak dieback in Theobroma cacao.</title>
        <authorList>
            <person name="Ali S.S."/>
            <person name="Asman A."/>
            <person name="Shao J."/>
            <person name="Firmansyah A.P."/>
            <person name="Susilo A.W."/>
            <person name="Rosmana A."/>
            <person name="McMahon P."/>
            <person name="Junaid M."/>
            <person name="Guest D."/>
            <person name="Kheng T.Y."/>
            <person name="Meinhardt L.W."/>
            <person name="Bailey B.A."/>
        </authorList>
    </citation>
    <scope>NUCLEOTIDE SEQUENCE [LARGE SCALE GENOMIC DNA]</scope>
    <source>
        <strain evidence="5 6">CT2</strain>
    </source>
</reference>
<dbReference type="PANTHER" id="PTHR23023">
    <property type="entry name" value="DIMETHYLANILINE MONOOXYGENASE"/>
    <property type="match status" value="1"/>
</dbReference>
<dbReference type="GO" id="GO:0050660">
    <property type="term" value="F:flavin adenine dinucleotide binding"/>
    <property type="evidence" value="ECO:0007669"/>
    <property type="project" value="InterPro"/>
</dbReference>
<comment type="caution">
    <text evidence="5">The sequence shown here is derived from an EMBL/GenBank/DDBJ whole genome shotgun (WGS) entry which is preliminary data.</text>
</comment>
<sequence length="252" mass="28489">MTILKQSCPHCFAVIGAGGAAGLGTLKVFLEELHDHICAGDCKIVGFEQCEDVGGIWLPEPHPDPSQTNWPSTPLYDSLRMNVPHPIMFFPSHLAPLSTPLFTSVHVVNDYMQSYVNRFGLRKYIRFNSKITAATWDSSINQWRVIYQATTSDGPTTKSVAYFNHLLVANGHYRRPFVLEIKGLQNWASSEARSYIHLIWYRNLKPYRNQNVLIVGGGRSRIDISEEISTIAKKTVHSVRSLGDQDFERIIQ</sequence>
<keyword evidence="5" id="KW-0503">Monooxygenase</keyword>
<dbReference type="Gene3D" id="3.50.50.60">
    <property type="entry name" value="FAD/NAD(P)-binding domain"/>
    <property type="match status" value="1"/>
</dbReference>
<gene>
    <name evidence="5" type="ORF">CTheo_6046</name>
</gene>
<evidence type="ECO:0000256" key="3">
    <source>
        <dbReference type="ARBA" id="ARBA00022827"/>
    </source>
</evidence>
<dbReference type="InterPro" id="IPR050346">
    <property type="entry name" value="FMO-like"/>
</dbReference>
<evidence type="ECO:0000256" key="2">
    <source>
        <dbReference type="ARBA" id="ARBA00022630"/>
    </source>
</evidence>
<dbReference type="AlphaFoldDB" id="A0A5N5QFJ8"/>
<accession>A0A5N5QFJ8</accession>